<proteinExistence type="predicted"/>
<dbReference type="SUPFAM" id="SSF51445">
    <property type="entry name" value="(Trans)glycosidases"/>
    <property type="match status" value="1"/>
</dbReference>
<feature type="signal peptide" evidence="1">
    <location>
        <begin position="1"/>
        <end position="20"/>
    </location>
</feature>
<dbReference type="OrthoDB" id="10537121at2759"/>
<name>A0A1X7VCW6_AMPQE</name>
<sequence>MAMSSWTLFLFSLMVVLCSAKLPMFSWDTLPVFFHSCNVTGLYSEESIKTIAKFQMVTIEKAQSHLIPGVDDEDEMMRVMKMVKDVNPNAATYFYMNSFKVIGAMTRMTRELNEHPDWYLRDSNGTKVKLRGQDVYAYDVSNPEVREWWLNFCLGAVKATNGDGCYCDSSQHTNATFIPPLSPEKEKAWGDGLLQLTKDVQNALGDDNLLIGKYPGQPYVKAVQNEYFAPNNDSINNLLLGIMYKQVTQEHVLITQDCNGDLTNHIAAFLIGAGEYSYFGCGTWSTYNDDTSALVWKPEYDKPLGAPNGPASYKNGVWRREFSRGTTVEFDTSTNTGTIKWGT</sequence>
<dbReference type="eggNOG" id="ENOG502S76N">
    <property type="taxonomic scope" value="Eukaryota"/>
</dbReference>
<dbReference type="Pfam" id="PF14885">
    <property type="entry name" value="GHL15"/>
    <property type="match status" value="1"/>
</dbReference>
<keyword evidence="1" id="KW-0732">Signal</keyword>
<dbReference type="Gene3D" id="3.20.20.80">
    <property type="entry name" value="Glycosidases"/>
    <property type="match status" value="1"/>
</dbReference>
<feature type="chain" id="PRO_5010875424" evidence="1">
    <location>
        <begin position="21"/>
        <end position="343"/>
    </location>
</feature>
<protein>
    <submittedName>
        <fullName evidence="2">Uncharacterized protein</fullName>
    </submittedName>
</protein>
<dbReference type="InterPro" id="IPR029455">
    <property type="entry name" value="GHL15"/>
</dbReference>
<dbReference type="AlphaFoldDB" id="A0A1X7VCW6"/>
<evidence type="ECO:0000256" key="1">
    <source>
        <dbReference type="SAM" id="SignalP"/>
    </source>
</evidence>
<dbReference type="EnsemblMetazoa" id="Aqu2.1.38135_001">
    <property type="protein sequence ID" value="Aqu2.1.38135_001"/>
    <property type="gene ID" value="Aqu2.1.38135"/>
</dbReference>
<reference evidence="2" key="1">
    <citation type="submission" date="2017-05" db="UniProtKB">
        <authorList>
            <consortium name="EnsemblMetazoa"/>
        </authorList>
    </citation>
    <scope>IDENTIFICATION</scope>
</reference>
<dbReference type="InterPro" id="IPR017853">
    <property type="entry name" value="GH"/>
</dbReference>
<evidence type="ECO:0000313" key="2">
    <source>
        <dbReference type="EnsemblMetazoa" id="Aqu2.1.38135_001"/>
    </source>
</evidence>
<accession>A0A1X7VCW6</accession>
<organism evidence="2">
    <name type="scientific">Amphimedon queenslandica</name>
    <name type="common">Sponge</name>
    <dbReference type="NCBI Taxonomy" id="400682"/>
    <lineage>
        <taxon>Eukaryota</taxon>
        <taxon>Metazoa</taxon>
        <taxon>Porifera</taxon>
        <taxon>Demospongiae</taxon>
        <taxon>Heteroscleromorpha</taxon>
        <taxon>Haplosclerida</taxon>
        <taxon>Niphatidae</taxon>
        <taxon>Amphimedon</taxon>
    </lineage>
</organism>
<dbReference type="InParanoid" id="A0A1X7VCW6"/>